<comment type="caution">
    <text evidence="1">The sequence shown here is derived from an EMBL/GenBank/DDBJ whole genome shotgun (WGS) entry which is preliminary data.</text>
</comment>
<proteinExistence type="predicted"/>
<accession>A0A0F9TJP6</accession>
<sequence>MSQTVEEALRGMWEDLQDNANPMAMNYVKGAIAFAGYTGVLNEEQVELWMRRIETCPIGDHENDPRAWCAYCGKLPPRPEDPDNDTRRTTA</sequence>
<organism evidence="1">
    <name type="scientific">marine sediment metagenome</name>
    <dbReference type="NCBI Taxonomy" id="412755"/>
    <lineage>
        <taxon>unclassified sequences</taxon>
        <taxon>metagenomes</taxon>
        <taxon>ecological metagenomes</taxon>
    </lineage>
</organism>
<gene>
    <name evidence="1" type="ORF">LCGC14_0320430</name>
</gene>
<protein>
    <submittedName>
        <fullName evidence="1">Uncharacterized protein</fullName>
    </submittedName>
</protein>
<evidence type="ECO:0000313" key="1">
    <source>
        <dbReference type="EMBL" id="KKN81430.1"/>
    </source>
</evidence>
<dbReference type="EMBL" id="LAZR01000215">
    <property type="protein sequence ID" value="KKN81430.1"/>
    <property type="molecule type" value="Genomic_DNA"/>
</dbReference>
<dbReference type="AlphaFoldDB" id="A0A0F9TJP6"/>
<name>A0A0F9TJP6_9ZZZZ</name>
<reference evidence="1" key="1">
    <citation type="journal article" date="2015" name="Nature">
        <title>Complex archaea that bridge the gap between prokaryotes and eukaryotes.</title>
        <authorList>
            <person name="Spang A."/>
            <person name="Saw J.H."/>
            <person name="Jorgensen S.L."/>
            <person name="Zaremba-Niedzwiedzka K."/>
            <person name="Martijn J."/>
            <person name="Lind A.E."/>
            <person name="van Eijk R."/>
            <person name="Schleper C."/>
            <person name="Guy L."/>
            <person name="Ettema T.J."/>
        </authorList>
    </citation>
    <scope>NUCLEOTIDE SEQUENCE</scope>
</reference>